<dbReference type="AlphaFoldDB" id="A0A4V6BFT3"/>
<evidence type="ECO:0000313" key="2">
    <source>
        <dbReference type="Proteomes" id="UP000034832"/>
    </source>
</evidence>
<dbReference type="Proteomes" id="UP000034832">
    <property type="component" value="Unassembled WGS sequence"/>
</dbReference>
<dbReference type="Gene3D" id="3.30.160.140">
    <property type="entry name" value="Shew3726-like"/>
    <property type="match status" value="1"/>
</dbReference>
<evidence type="ECO:0000313" key="1">
    <source>
        <dbReference type="EMBL" id="TKT73223.1"/>
    </source>
</evidence>
<dbReference type="InterPro" id="IPR036692">
    <property type="entry name" value="Shew3726-like_sf"/>
</dbReference>
<sequence>MMPHSLVRGRPAATCKDRRYPRIKPMAVVIGDCVHFLVEFGGKMQKCRVSDIALTNKEGVRKKDTSHDQLLAMFEKHRAEIERIAVVKLESGHVSLLGIILTTEDLNR</sequence>
<proteinExistence type="predicted"/>
<accession>A0A4V6BFT3</accession>
<comment type="caution">
    <text evidence="1">The sequence shown here is derived from an EMBL/GenBank/DDBJ whole genome shotgun (WGS) entry which is preliminary data.</text>
</comment>
<organism evidence="1 2">
    <name type="scientific">Afipia massiliensis</name>
    <dbReference type="NCBI Taxonomy" id="211460"/>
    <lineage>
        <taxon>Bacteria</taxon>
        <taxon>Pseudomonadati</taxon>
        <taxon>Pseudomonadota</taxon>
        <taxon>Alphaproteobacteria</taxon>
        <taxon>Hyphomicrobiales</taxon>
        <taxon>Nitrobacteraceae</taxon>
        <taxon>Afipia</taxon>
    </lineage>
</organism>
<dbReference type="OrthoDB" id="9871247at2"/>
<dbReference type="STRING" id="211460.YH63_00735"/>
<dbReference type="SUPFAM" id="SSF160272">
    <property type="entry name" value="Shew3726-like"/>
    <property type="match status" value="1"/>
</dbReference>
<dbReference type="InterPro" id="IPR009962">
    <property type="entry name" value="DUF1488"/>
</dbReference>
<dbReference type="Pfam" id="PF07369">
    <property type="entry name" value="DUF1488"/>
    <property type="match status" value="1"/>
</dbReference>
<name>A0A4V6BFT3_9BRAD</name>
<dbReference type="EMBL" id="LBIA02000001">
    <property type="protein sequence ID" value="TKT73223.1"/>
    <property type="molecule type" value="Genomic_DNA"/>
</dbReference>
<reference evidence="1" key="1">
    <citation type="submission" date="2019-04" db="EMBL/GenBank/DDBJ databases">
        <title>Whole genome sequencing of cave bacteria.</title>
        <authorList>
            <person name="Gan H.M."/>
            <person name="Barton H."/>
            <person name="Savka M.A."/>
        </authorList>
    </citation>
    <scope>NUCLEOTIDE SEQUENCE [LARGE SCALE GENOMIC DNA]</scope>
    <source>
        <strain evidence="1">LC387</strain>
    </source>
</reference>
<protein>
    <submittedName>
        <fullName evidence="1">DUF1488 domain-containing protein</fullName>
    </submittedName>
</protein>
<keyword evidence="2" id="KW-1185">Reference proteome</keyword>
<gene>
    <name evidence="1" type="ORF">YH63_018325</name>
</gene>